<comment type="similarity">
    <text evidence="1 8">Belongs to the nucleoporin Nup84/Nup107 family.</text>
</comment>
<organism evidence="9 10">
    <name type="scientific">Panagrellus redivivus</name>
    <name type="common">Microworm</name>
    <dbReference type="NCBI Taxonomy" id="6233"/>
    <lineage>
        <taxon>Eukaryota</taxon>
        <taxon>Metazoa</taxon>
        <taxon>Ecdysozoa</taxon>
        <taxon>Nematoda</taxon>
        <taxon>Chromadorea</taxon>
        <taxon>Rhabditida</taxon>
        <taxon>Tylenchina</taxon>
        <taxon>Panagrolaimomorpha</taxon>
        <taxon>Panagrolaimoidea</taxon>
        <taxon>Panagrolaimidae</taxon>
        <taxon>Panagrellus</taxon>
    </lineage>
</organism>
<keyword evidence="3" id="KW-0509">mRNA transport</keyword>
<protein>
    <recommendedName>
        <fullName evidence="8">Nuclear pore complex protein</fullName>
    </recommendedName>
</protein>
<dbReference type="GO" id="GO:0017056">
    <property type="term" value="F:structural constituent of nuclear pore"/>
    <property type="evidence" value="ECO:0007669"/>
    <property type="project" value="UniProtKB-UniRule"/>
</dbReference>
<dbReference type="PANTHER" id="PTHR13003">
    <property type="entry name" value="NUP107-RELATED"/>
    <property type="match status" value="1"/>
</dbReference>
<evidence type="ECO:0000256" key="1">
    <source>
        <dbReference type="ARBA" id="ARBA00009510"/>
    </source>
</evidence>
<name>A0A7E4ZY00_PANRE</name>
<comment type="function">
    <text evidence="8">Functions as a component of the nuclear pore complex (NPC).</text>
</comment>
<comment type="subunit">
    <text evidence="8">Part of the nuclear pore complex (NPC).</text>
</comment>
<evidence type="ECO:0000313" key="10">
    <source>
        <dbReference type="WBParaSite" id="Pan_g2661.t1"/>
    </source>
</evidence>
<keyword evidence="5 8" id="KW-0811">Translocation</keyword>
<evidence type="ECO:0000313" key="9">
    <source>
        <dbReference type="Proteomes" id="UP000492821"/>
    </source>
</evidence>
<dbReference type="Pfam" id="PF04121">
    <property type="entry name" value="Nup84_Nup100"/>
    <property type="match status" value="1"/>
</dbReference>
<evidence type="ECO:0000256" key="4">
    <source>
        <dbReference type="ARBA" id="ARBA00022927"/>
    </source>
</evidence>
<dbReference type="GO" id="GO:0006606">
    <property type="term" value="P:protein import into nucleus"/>
    <property type="evidence" value="ECO:0007669"/>
    <property type="project" value="TreeGrafter"/>
</dbReference>
<dbReference type="Gene3D" id="1.20.190.50">
    <property type="match status" value="1"/>
</dbReference>
<reference evidence="10" key="2">
    <citation type="submission" date="2020-10" db="UniProtKB">
        <authorList>
            <consortium name="WormBaseParasite"/>
        </authorList>
    </citation>
    <scope>IDENTIFICATION</scope>
</reference>
<proteinExistence type="inferred from homology"/>
<dbReference type="GO" id="GO:0031080">
    <property type="term" value="C:nuclear pore outer ring"/>
    <property type="evidence" value="ECO:0007669"/>
    <property type="project" value="TreeGrafter"/>
</dbReference>
<keyword evidence="4" id="KW-0653">Protein transport</keyword>
<evidence type="ECO:0000256" key="3">
    <source>
        <dbReference type="ARBA" id="ARBA00022816"/>
    </source>
</evidence>
<dbReference type="GO" id="GO:0006406">
    <property type="term" value="P:mRNA export from nucleus"/>
    <property type="evidence" value="ECO:0007669"/>
    <property type="project" value="TreeGrafter"/>
</dbReference>
<evidence type="ECO:0000256" key="8">
    <source>
        <dbReference type="RuleBase" id="RU365072"/>
    </source>
</evidence>
<dbReference type="GO" id="GO:0031965">
    <property type="term" value="C:nuclear membrane"/>
    <property type="evidence" value="ECO:0007669"/>
    <property type="project" value="UniProtKB-SubCell"/>
</dbReference>
<reference evidence="9" key="1">
    <citation type="journal article" date="2013" name="Genetics">
        <title>The draft genome and transcriptome of Panagrellus redivivus are shaped by the harsh demands of a free-living lifestyle.</title>
        <authorList>
            <person name="Srinivasan J."/>
            <person name="Dillman A.R."/>
            <person name="Macchietto M.G."/>
            <person name="Heikkinen L."/>
            <person name="Lakso M."/>
            <person name="Fracchia K.M."/>
            <person name="Antoshechkin I."/>
            <person name="Mortazavi A."/>
            <person name="Wong G."/>
            <person name="Sternberg P.W."/>
        </authorList>
    </citation>
    <scope>NUCLEOTIDE SEQUENCE [LARGE SCALE GENOMIC DNA]</scope>
    <source>
        <strain evidence="9">MT8872</strain>
    </source>
</reference>
<dbReference type="GO" id="GO:0000973">
    <property type="term" value="P:post-transcriptional tethering of RNA polymerase II gene DNA at nuclear periphery"/>
    <property type="evidence" value="ECO:0007669"/>
    <property type="project" value="TreeGrafter"/>
</dbReference>
<dbReference type="WBParaSite" id="Pan_g2661.t1">
    <property type="protein sequence ID" value="Pan_g2661.t1"/>
    <property type="gene ID" value="Pan_g2661"/>
</dbReference>
<evidence type="ECO:0000256" key="5">
    <source>
        <dbReference type="ARBA" id="ARBA00023010"/>
    </source>
</evidence>
<evidence type="ECO:0000256" key="6">
    <source>
        <dbReference type="ARBA" id="ARBA00023132"/>
    </source>
</evidence>
<keyword evidence="9" id="KW-1185">Reference proteome</keyword>
<keyword evidence="8" id="KW-0472">Membrane</keyword>
<dbReference type="PANTHER" id="PTHR13003:SF2">
    <property type="entry name" value="NUCLEAR PORE COMPLEX PROTEIN NUP107"/>
    <property type="match status" value="1"/>
</dbReference>
<evidence type="ECO:0000256" key="7">
    <source>
        <dbReference type="ARBA" id="ARBA00023242"/>
    </source>
</evidence>
<keyword evidence="7 8" id="KW-0539">Nucleus</keyword>
<evidence type="ECO:0000256" key="2">
    <source>
        <dbReference type="ARBA" id="ARBA00022448"/>
    </source>
</evidence>
<dbReference type="InterPro" id="IPR007252">
    <property type="entry name" value="Nup84/Nup107"/>
</dbReference>
<dbReference type="AlphaFoldDB" id="A0A7E4ZY00"/>
<dbReference type="Proteomes" id="UP000492821">
    <property type="component" value="Unassembled WGS sequence"/>
</dbReference>
<keyword evidence="6 8" id="KW-0906">Nuclear pore complex</keyword>
<keyword evidence="2 8" id="KW-0813">Transport</keyword>
<comment type="subcellular location">
    <subcellularLocation>
        <location evidence="8">Nucleus</location>
        <location evidence="8">Nuclear pore complex</location>
    </subcellularLocation>
    <subcellularLocation>
        <location evidence="8">Nucleus membrane</location>
    </subcellularLocation>
</comment>
<accession>A0A7E4ZY00</accession>
<sequence length="781" mass="89003">MSAERSFLNDTIGSVADARHNDSTLHQSRLHFGDDNEILLQVCQDLFMDFKTICSDGGTFMDIVGNFRQTSSVGVEIFERTFNGRQRVHPQIANVLESIKCERNTYDLILKLYTADQIAHGEEETRSDLKRLFRQNDEFRRLVTLLHWSEETAFESPVGFSQMVEEVTKLESMEHAFGEAAYKRGFAHPDSVYQGTLSAADAENLDRIKRIFFCLLRCGRVSRMDELVDRAGLSFMKVFIRIREVLTNPDRTPSDNLNQNHEFAEARLHFKNTASMILEVPDDAISPIDQSIWAALSGNLAVLLTHAEAPEDVLWSYLNCAVEAILDDEIVTTHSIENDDIVRAVEEREELPQTVDAAFAGLLNHTNTPYYQIISALAVNSFTDVVALIHGDIKTWDEPDPIKLRLYTHLVLLIKASDSSYDPEKADEVILAYVQLLAQLGMTSLVPFYAAKIQSHSPIEVLTEFLYGLKGEEDRITALKAADEAGFDVGVLCKSVYAKAKREHEIGDDENIADSVAVLMDAWKFLLISPDHTCFEALTECNTLLRKLFARDRLAEAMDLLAIAPSNLSVDANRVIEHIKTEEPSHENALKVRRIMDQQREQNSYLLYLEIMDKFTMWTGRIRKKLPSRAPIISDTEFAKFDLVQRAEYEKKHAAAREQVTEHLKNCNEYKKLAVKQIHDLYNQVSTWLVTYLEGDEIEDLEEHKARVAELKKIREHYLYYTVTMLITLHRESHDDHEVLGVADLITNPRYDLHSHLSRDSLRKIFAEIAKSGHIVAVNDS</sequence>